<reference evidence="2 3" key="1">
    <citation type="submission" date="2020-07" db="EMBL/GenBank/DDBJ databases">
        <title>Sequencing the genomes of 1000 actinobacteria strains.</title>
        <authorList>
            <person name="Klenk H.-P."/>
        </authorList>
    </citation>
    <scope>NUCLEOTIDE SEQUENCE [LARGE SCALE GENOMIC DNA]</scope>
    <source>
        <strain evidence="2 3">DSM 103164</strain>
    </source>
</reference>
<protein>
    <submittedName>
        <fullName evidence="2">Putative membrane protein</fullName>
    </submittedName>
</protein>
<feature type="transmembrane region" description="Helical" evidence="1">
    <location>
        <begin position="83"/>
        <end position="104"/>
    </location>
</feature>
<name>A0A7Z0D7B3_9ACTN</name>
<sequence>MGVFEILVIIAGVGAGLGAGSFFVFSVMVLPALDRLAPVDAVRAMQQINIVAPRPLFLSVLFGSILPALAVPALVIGRNGLDPVALGASLAALAQLGVLVITVVGNVPLNNKLATAHPENAEREWAEFREPWARWNTLRTLSGTLALMMWFVLLAGPARGPALGGL</sequence>
<dbReference type="EMBL" id="JACBZS010000001">
    <property type="protein sequence ID" value="NYI70199.1"/>
    <property type="molecule type" value="Genomic_DNA"/>
</dbReference>
<dbReference type="AlphaFoldDB" id="A0A7Z0D7B3"/>
<evidence type="ECO:0000256" key="1">
    <source>
        <dbReference type="SAM" id="Phobius"/>
    </source>
</evidence>
<organism evidence="2 3">
    <name type="scientific">Naumannella cuiyingiana</name>
    <dbReference type="NCBI Taxonomy" id="1347891"/>
    <lineage>
        <taxon>Bacteria</taxon>
        <taxon>Bacillati</taxon>
        <taxon>Actinomycetota</taxon>
        <taxon>Actinomycetes</taxon>
        <taxon>Propionibacteriales</taxon>
        <taxon>Propionibacteriaceae</taxon>
        <taxon>Naumannella</taxon>
    </lineage>
</organism>
<gene>
    <name evidence="2" type="ORF">GGQ54_000759</name>
</gene>
<feature type="transmembrane region" description="Helical" evidence="1">
    <location>
        <begin position="54"/>
        <end position="77"/>
    </location>
</feature>
<proteinExistence type="predicted"/>
<keyword evidence="3" id="KW-1185">Reference proteome</keyword>
<dbReference type="Pfam" id="PF08592">
    <property type="entry name" value="Anthrone_oxy"/>
    <property type="match status" value="1"/>
</dbReference>
<evidence type="ECO:0000313" key="3">
    <source>
        <dbReference type="Proteomes" id="UP000527616"/>
    </source>
</evidence>
<dbReference type="RefSeq" id="WP_179444181.1">
    <property type="nucleotide sequence ID" value="NZ_JACBZS010000001.1"/>
</dbReference>
<evidence type="ECO:0000313" key="2">
    <source>
        <dbReference type="EMBL" id="NYI70199.1"/>
    </source>
</evidence>
<feature type="transmembrane region" description="Helical" evidence="1">
    <location>
        <begin position="6"/>
        <end position="33"/>
    </location>
</feature>
<feature type="transmembrane region" description="Helical" evidence="1">
    <location>
        <begin position="138"/>
        <end position="158"/>
    </location>
</feature>
<accession>A0A7Z0D7B3</accession>
<dbReference type="Proteomes" id="UP000527616">
    <property type="component" value="Unassembled WGS sequence"/>
</dbReference>
<keyword evidence="1" id="KW-0472">Membrane</keyword>
<keyword evidence="1" id="KW-1133">Transmembrane helix</keyword>
<comment type="caution">
    <text evidence="2">The sequence shown here is derived from an EMBL/GenBank/DDBJ whole genome shotgun (WGS) entry which is preliminary data.</text>
</comment>
<keyword evidence="1" id="KW-0812">Transmembrane</keyword>
<dbReference type="InterPro" id="IPR013901">
    <property type="entry name" value="Anthrone_oxy"/>
</dbReference>